<dbReference type="AlphaFoldDB" id="A0A1R3INW1"/>
<gene>
    <name evidence="2" type="ORF">COLO4_22134</name>
</gene>
<dbReference type="PANTHER" id="PTHR48046:SF1">
    <property type="entry name" value="GLYCOSYLTRANSFERASE-RELATED"/>
    <property type="match status" value="1"/>
</dbReference>
<keyword evidence="1" id="KW-0328">Glycosyltransferase</keyword>
<dbReference type="STRING" id="93759.A0A1R3INW1"/>
<dbReference type="OrthoDB" id="5835829at2759"/>
<evidence type="ECO:0000313" key="2">
    <source>
        <dbReference type="EMBL" id="OMO84257.1"/>
    </source>
</evidence>
<dbReference type="SUPFAM" id="SSF53756">
    <property type="entry name" value="UDP-Glycosyltransferase/glycogen phosphorylase"/>
    <property type="match status" value="3"/>
</dbReference>
<keyword evidence="1" id="KW-0808">Transferase</keyword>
<reference evidence="3" key="1">
    <citation type="submission" date="2013-09" db="EMBL/GenBank/DDBJ databases">
        <title>Corchorus olitorius genome sequencing.</title>
        <authorList>
            <person name="Alam M."/>
            <person name="Haque M.S."/>
            <person name="Islam M.S."/>
            <person name="Emdad E.M."/>
            <person name="Islam M.M."/>
            <person name="Ahmed B."/>
            <person name="Halim A."/>
            <person name="Hossen Q.M.M."/>
            <person name="Hossain M.Z."/>
            <person name="Ahmed R."/>
            <person name="Khan M.M."/>
            <person name="Islam R."/>
            <person name="Rashid M.M."/>
            <person name="Khan S.A."/>
            <person name="Rahman M.S."/>
            <person name="Alam M."/>
            <person name="Yahiya A.S."/>
            <person name="Khan M.S."/>
            <person name="Azam M.S."/>
            <person name="Haque T."/>
            <person name="Lashkar M.Z.H."/>
            <person name="Akhand A.I."/>
            <person name="Morshed G."/>
            <person name="Roy S."/>
            <person name="Uddin K.S."/>
            <person name="Rabeya T."/>
            <person name="Hossain A.S."/>
            <person name="Chowdhury A."/>
            <person name="Snigdha A.R."/>
            <person name="Mortoza M.S."/>
            <person name="Matin S.A."/>
            <person name="Hoque S.M.E."/>
            <person name="Islam M.K."/>
            <person name="Roy D.K."/>
            <person name="Haider R."/>
            <person name="Moosa M.M."/>
            <person name="Elias S.M."/>
            <person name="Hasan A.M."/>
            <person name="Jahan S."/>
            <person name="Shafiuddin M."/>
            <person name="Mahmood N."/>
            <person name="Shommy N.S."/>
        </authorList>
    </citation>
    <scope>NUCLEOTIDE SEQUENCE [LARGE SCALE GENOMIC DNA]</scope>
    <source>
        <strain evidence="3">cv. O-4</strain>
    </source>
</reference>
<dbReference type="Gene3D" id="3.40.50.2000">
    <property type="entry name" value="Glycogen Phosphorylase B"/>
    <property type="match status" value="4"/>
</dbReference>
<protein>
    <recommendedName>
        <fullName evidence="4">UDP-glucuronosyl/UDP-glucosyltransferase</fullName>
    </recommendedName>
</protein>
<dbReference type="EMBL" id="AWUE01017860">
    <property type="protein sequence ID" value="OMO84257.1"/>
    <property type="molecule type" value="Genomic_DNA"/>
</dbReference>
<evidence type="ECO:0008006" key="4">
    <source>
        <dbReference type="Google" id="ProtNLM"/>
    </source>
</evidence>
<sequence length="367" mass="40815">MAPSNKKQHLVILSSPAHPTPAIELGKRLVTTQSAKVTVILSCFDKFVASLSKTIAAIPKTDLFNIILLPPADLSGLVDPTHTGLYAVVSGVRVSKPGFLSAISALETPPTALIVHVYAIECLKIADELKVPKYVYICAHAWYLALIIYTPILDEEVGGEFGDKKEPFLLPGCTPVRPEDLPDPMVVQTRKDYLEFLQIEEFGIAVRSKTMPSKGVVEREEIATMVRKIFVDEEGKKIRSKVKELKLSSEKAWSHGVSIPIFYEVQPTTLAALRDERLLGSVDKAPIFPIGPIIEQGTLTSKSDMLFEWLDKQPNESVLYIAFGSMGKLSLEQMTELAWGLEMSQQRFIWVVRPPKTKPGIDYRGRW</sequence>
<dbReference type="GO" id="GO:0016757">
    <property type="term" value="F:glycosyltransferase activity"/>
    <property type="evidence" value="ECO:0007669"/>
    <property type="project" value="UniProtKB-KW"/>
</dbReference>
<name>A0A1R3INW1_9ROSI</name>
<dbReference type="Proteomes" id="UP000187203">
    <property type="component" value="Unassembled WGS sequence"/>
</dbReference>
<accession>A0A1R3INW1</accession>
<evidence type="ECO:0000256" key="1">
    <source>
        <dbReference type="ARBA" id="ARBA00022676"/>
    </source>
</evidence>
<keyword evidence="3" id="KW-1185">Reference proteome</keyword>
<evidence type="ECO:0000313" key="3">
    <source>
        <dbReference type="Proteomes" id="UP000187203"/>
    </source>
</evidence>
<organism evidence="2 3">
    <name type="scientific">Corchorus olitorius</name>
    <dbReference type="NCBI Taxonomy" id="93759"/>
    <lineage>
        <taxon>Eukaryota</taxon>
        <taxon>Viridiplantae</taxon>
        <taxon>Streptophyta</taxon>
        <taxon>Embryophyta</taxon>
        <taxon>Tracheophyta</taxon>
        <taxon>Spermatophyta</taxon>
        <taxon>Magnoliopsida</taxon>
        <taxon>eudicotyledons</taxon>
        <taxon>Gunneridae</taxon>
        <taxon>Pentapetalae</taxon>
        <taxon>rosids</taxon>
        <taxon>malvids</taxon>
        <taxon>Malvales</taxon>
        <taxon>Malvaceae</taxon>
        <taxon>Grewioideae</taxon>
        <taxon>Apeibeae</taxon>
        <taxon>Corchorus</taxon>
    </lineage>
</organism>
<proteinExistence type="predicted"/>
<comment type="caution">
    <text evidence="2">The sequence shown here is derived from an EMBL/GenBank/DDBJ whole genome shotgun (WGS) entry which is preliminary data.</text>
</comment>
<dbReference type="PANTHER" id="PTHR48046">
    <property type="entry name" value="UDP-GLYCOSYLTRANSFERASE 72E1"/>
    <property type="match status" value="1"/>
</dbReference>